<comment type="caution">
    <text evidence="2">The sequence shown here is derived from an EMBL/GenBank/DDBJ whole genome shotgun (WGS) entry which is preliminary data.</text>
</comment>
<dbReference type="EMBL" id="CAICTM010001428">
    <property type="protein sequence ID" value="CAB9523553.1"/>
    <property type="molecule type" value="Genomic_DNA"/>
</dbReference>
<dbReference type="Pfam" id="PF01764">
    <property type="entry name" value="Lipase_3"/>
    <property type="match status" value="1"/>
</dbReference>
<reference evidence="2" key="1">
    <citation type="submission" date="2020-06" db="EMBL/GenBank/DDBJ databases">
        <authorList>
            <consortium name="Plant Systems Biology data submission"/>
        </authorList>
    </citation>
    <scope>NUCLEOTIDE SEQUENCE</scope>
    <source>
        <strain evidence="2">D6</strain>
    </source>
</reference>
<evidence type="ECO:0000313" key="2">
    <source>
        <dbReference type="EMBL" id="CAB9523553.1"/>
    </source>
</evidence>
<dbReference type="SUPFAM" id="SSF53474">
    <property type="entry name" value="alpha/beta-Hydrolases"/>
    <property type="match status" value="1"/>
</dbReference>
<evidence type="ECO:0000259" key="1">
    <source>
        <dbReference type="Pfam" id="PF01764"/>
    </source>
</evidence>
<protein>
    <recommendedName>
        <fullName evidence="1">Fungal lipase-type domain-containing protein</fullName>
    </recommendedName>
</protein>
<accession>A0A9N8HQD5</accession>
<dbReference type="InterPro" id="IPR029058">
    <property type="entry name" value="AB_hydrolase_fold"/>
</dbReference>
<dbReference type="Gene3D" id="3.40.50.1820">
    <property type="entry name" value="alpha/beta hydrolase"/>
    <property type="match status" value="1"/>
</dbReference>
<proteinExistence type="predicted"/>
<dbReference type="InterPro" id="IPR002921">
    <property type="entry name" value="Fungal_lipase-type"/>
</dbReference>
<keyword evidence="3" id="KW-1185">Reference proteome</keyword>
<organism evidence="2 3">
    <name type="scientific">Seminavis robusta</name>
    <dbReference type="NCBI Taxonomy" id="568900"/>
    <lineage>
        <taxon>Eukaryota</taxon>
        <taxon>Sar</taxon>
        <taxon>Stramenopiles</taxon>
        <taxon>Ochrophyta</taxon>
        <taxon>Bacillariophyta</taxon>
        <taxon>Bacillariophyceae</taxon>
        <taxon>Bacillariophycidae</taxon>
        <taxon>Naviculales</taxon>
        <taxon>Naviculaceae</taxon>
        <taxon>Seminavis</taxon>
    </lineage>
</organism>
<name>A0A9N8HQD5_9STRA</name>
<feature type="domain" description="Fungal lipase-type" evidence="1">
    <location>
        <begin position="50"/>
        <end position="121"/>
    </location>
</feature>
<gene>
    <name evidence="2" type="ORF">SEMRO_1430_G271990.1</name>
</gene>
<dbReference type="AlphaFoldDB" id="A0A9N8HQD5"/>
<dbReference type="OrthoDB" id="426718at2759"/>
<evidence type="ECO:0000313" key="3">
    <source>
        <dbReference type="Proteomes" id="UP001153069"/>
    </source>
</evidence>
<sequence length="235" mass="26120">MLTYKPNSTDTEVATKAADEMELEYIKAFRAAPDLSLVALDKGTKECFGVFRGTHAGIGDLLQNFDLEETMVEGCKCHNSYVSAVHNSYFPEFDAALHDCLQKDCPDCTLTLTGHSQGGAVDENHYRLANMIPTPMGVIYDMVAMLPGMGAEHFGHSILLGGDKMAAYLGKHEGHIRFHWGISPHDMKYYIGNLEKLISTIREEKQARNIDLSSGTVDMRRYKDGSRCRYNGTLS</sequence>
<dbReference type="Proteomes" id="UP001153069">
    <property type="component" value="Unassembled WGS sequence"/>
</dbReference>
<dbReference type="GO" id="GO:0006629">
    <property type="term" value="P:lipid metabolic process"/>
    <property type="evidence" value="ECO:0007669"/>
    <property type="project" value="InterPro"/>
</dbReference>